<evidence type="ECO:0000313" key="4">
    <source>
        <dbReference type="Proteomes" id="UP000050790"/>
    </source>
</evidence>
<evidence type="ECO:0000313" key="5">
    <source>
        <dbReference type="WBParaSite" id="SMRG1_30200.4"/>
    </source>
</evidence>
<dbReference type="WBParaSite" id="SMRG1_30200.4">
    <property type="protein sequence ID" value="SMRG1_30200.4"/>
    <property type="gene ID" value="SMRG1_30200"/>
</dbReference>
<name>A0AA84ZG79_9TREM</name>
<dbReference type="InterPro" id="IPR048280">
    <property type="entry name" value="COX6B-like"/>
</dbReference>
<dbReference type="GO" id="GO:0042775">
    <property type="term" value="P:mitochondrial ATP synthesis coupled electron transport"/>
    <property type="evidence" value="ECO:0007669"/>
    <property type="project" value="TreeGrafter"/>
</dbReference>
<dbReference type="PANTHER" id="PTHR46690:SF1">
    <property type="entry name" value="CYTOCHROME C OXIDASE ASSEMBLY FACTOR 6 HOMOLOG"/>
    <property type="match status" value="1"/>
</dbReference>
<dbReference type="InterPro" id="IPR042289">
    <property type="entry name" value="COA6"/>
</dbReference>
<reference evidence="5 6" key="1">
    <citation type="submission" date="2023-11" db="UniProtKB">
        <authorList>
            <consortium name="WormBaseParasite"/>
        </authorList>
    </citation>
    <scope>IDENTIFICATION</scope>
</reference>
<evidence type="ECO:0000256" key="3">
    <source>
        <dbReference type="ARBA" id="ARBA00023157"/>
    </source>
</evidence>
<sequence length="108" mass="12956">MKTSTDFISKSKREKCWKSRDAFWECVTDVIAKNSEPDDKLVRKQCNKQRKLYEEMCPRIWVEFFDKKKDFEFFKAKKFEKELLHSSSSQSILETLSLNNTNCKTIEK</sequence>
<evidence type="ECO:0000256" key="1">
    <source>
        <dbReference type="ARBA" id="ARBA00004173"/>
    </source>
</evidence>
<dbReference type="Proteomes" id="UP000050790">
    <property type="component" value="Unassembled WGS sequence"/>
</dbReference>
<evidence type="ECO:0000256" key="2">
    <source>
        <dbReference type="ARBA" id="ARBA00023128"/>
    </source>
</evidence>
<evidence type="ECO:0000313" key="6">
    <source>
        <dbReference type="WBParaSite" id="SMRG1_30200.5"/>
    </source>
</evidence>
<keyword evidence="3" id="KW-1015">Disulfide bond</keyword>
<dbReference type="WBParaSite" id="SMRG1_30200.5">
    <property type="protein sequence ID" value="SMRG1_30200.5"/>
    <property type="gene ID" value="SMRG1_30200"/>
</dbReference>
<dbReference type="PANTHER" id="PTHR46690">
    <property type="entry name" value="CYTOCHROME C OXIDASE ASSEMBLY FACTOR 6 HOMOLOG"/>
    <property type="match status" value="1"/>
</dbReference>
<proteinExistence type="predicted"/>
<comment type="subcellular location">
    <subcellularLocation>
        <location evidence="1">Mitochondrion</location>
    </subcellularLocation>
</comment>
<protein>
    <recommendedName>
        <fullName evidence="7">Cytochrome c oxidase assembly factor 6</fullName>
    </recommendedName>
</protein>
<keyword evidence="2" id="KW-0496">Mitochondrion</keyword>
<dbReference type="SUPFAM" id="SSF47694">
    <property type="entry name" value="Cytochrome c oxidase subunit h"/>
    <property type="match status" value="1"/>
</dbReference>
<accession>A0AA84ZG79</accession>
<dbReference type="Gene3D" id="1.10.10.140">
    <property type="entry name" value="Cytochrome c oxidase, subunit VIb"/>
    <property type="match status" value="1"/>
</dbReference>
<dbReference type="AlphaFoldDB" id="A0AA84ZG79"/>
<dbReference type="InterPro" id="IPR036549">
    <property type="entry name" value="CX6/COA6-like_sf"/>
</dbReference>
<organism evidence="4 6">
    <name type="scientific">Schistosoma margrebowiei</name>
    <dbReference type="NCBI Taxonomy" id="48269"/>
    <lineage>
        <taxon>Eukaryota</taxon>
        <taxon>Metazoa</taxon>
        <taxon>Spiralia</taxon>
        <taxon>Lophotrochozoa</taxon>
        <taxon>Platyhelminthes</taxon>
        <taxon>Trematoda</taxon>
        <taxon>Digenea</taxon>
        <taxon>Strigeidida</taxon>
        <taxon>Schistosomatoidea</taxon>
        <taxon>Schistosomatidae</taxon>
        <taxon>Schistosoma</taxon>
    </lineage>
</organism>
<evidence type="ECO:0008006" key="7">
    <source>
        <dbReference type="Google" id="ProtNLM"/>
    </source>
</evidence>
<dbReference type="GO" id="GO:0008535">
    <property type="term" value="P:respiratory chain complex IV assembly"/>
    <property type="evidence" value="ECO:0007669"/>
    <property type="project" value="InterPro"/>
</dbReference>
<dbReference type="Pfam" id="PF02297">
    <property type="entry name" value="COX6B"/>
    <property type="match status" value="1"/>
</dbReference>
<dbReference type="GO" id="GO:0005739">
    <property type="term" value="C:mitochondrion"/>
    <property type="evidence" value="ECO:0007669"/>
    <property type="project" value="UniProtKB-SubCell"/>
</dbReference>